<dbReference type="InterPro" id="IPR007991">
    <property type="entry name" value="RNA_pol_I_trans_ini_fac_RRN3"/>
</dbReference>
<dbReference type="PANTHER" id="PTHR12790">
    <property type="entry name" value="TRANSCRIPTION INITIATION FACTOR IA RRN3"/>
    <property type="match status" value="1"/>
</dbReference>
<evidence type="ECO:0000313" key="3">
    <source>
        <dbReference type="EMBL" id="KAF1935149.1"/>
    </source>
</evidence>
<dbReference type="GO" id="GO:0005634">
    <property type="term" value="C:nucleus"/>
    <property type="evidence" value="ECO:0007669"/>
    <property type="project" value="TreeGrafter"/>
</dbReference>
<evidence type="ECO:0000256" key="2">
    <source>
        <dbReference type="SAM" id="MobiDB-lite"/>
    </source>
</evidence>
<dbReference type="PANTHER" id="PTHR12790:SF0">
    <property type="entry name" value="RNA POLYMERASE I-SPECIFIC TRANSCRIPTION INITIATION FACTOR RRN3-RELATED"/>
    <property type="match status" value="1"/>
</dbReference>
<feature type="compositionally biased region" description="Acidic residues" evidence="2">
    <location>
        <begin position="629"/>
        <end position="666"/>
    </location>
</feature>
<reference evidence="3" key="1">
    <citation type="journal article" date="2020" name="Stud. Mycol.">
        <title>101 Dothideomycetes genomes: a test case for predicting lifestyles and emergence of pathogens.</title>
        <authorList>
            <person name="Haridas S."/>
            <person name="Albert R."/>
            <person name="Binder M."/>
            <person name="Bloem J."/>
            <person name="Labutti K."/>
            <person name="Salamov A."/>
            <person name="Andreopoulos B."/>
            <person name="Baker S."/>
            <person name="Barry K."/>
            <person name="Bills G."/>
            <person name="Bluhm B."/>
            <person name="Cannon C."/>
            <person name="Castanera R."/>
            <person name="Culley D."/>
            <person name="Daum C."/>
            <person name="Ezra D."/>
            <person name="Gonzalez J."/>
            <person name="Henrissat B."/>
            <person name="Kuo A."/>
            <person name="Liang C."/>
            <person name="Lipzen A."/>
            <person name="Lutzoni F."/>
            <person name="Magnuson J."/>
            <person name="Mondo S."/>
            <person name="Nolan M."/>
            <person name="Ohm R."/>
            <person name="Pangilinan J."/>
            <person name="Park H.-J."/>
            <person name="Ramirez L."/>
            <person name="Alfaro M."/>
            <person name="Sun H."/>
            <person name="Tritt A."/>
            <person name="Yoshinaga Y."/>
            <person name="Zwiers L.-H."/>
            <person name="Turgeon B."/>
            <person name="Goodwin S."/>
            <person name="Spatafora J."/>
            <person name="Crous P."/>
            <person name="Grigoriev I."/>
        </authorList>
    </citation>
    <scope>NUCLEOTIDE SEQUENCE</scope>
    <source>
        <strain evidence="3">CBS 161.51</strain>
    </source>
</reference>
<feature type="region of interest" description="Disordered" evidence="2">
    <location>
        <begin position="292"/>
        <end position="317"/>
    </location>
</feature>
<evidence type="ECO:0000256" key="1">
    <source>
        <dbReference type="ARBA" id="ARBA00010098"/>
    </source>
</evidence>
<gene>
    <name evidence="3" type="ORF">EJ02DRAFT_460618</name>
</gene>
<dbReference type="GO" id="GO:0001181">
    <property type="term" value="F:RNA polymerase I general transcription initiation factor activity"/>
    <property type="evidence" value="ECO:0007669"/>
    <property type="project" value="InterPro"/>
</dbReference>
<dbReference type="Pfam" id="PF05327">
    <property type="entry name" value="RRN3"/>
    <property type="match status" value="1"/>
</dbReference>
<evidence type="ECO:0000313" key="4">
    <source>
        <dbReference type="Proteomes" id="UP000800038"/>
    </source>
</evidence>
<dbReference type="Proteomes" id="UP000800038">
    <property type="component" value="Unassembled WGS sequence"/>
</dbReference>
<dbReference type="GO" id="GO:0006361">
    <property type="term" value="P:transcription initiation at RNA polymerase I promoter"/>
    <property type="evidence" value="ECO:0007669"/>
    <property type="project" value="InterPro"/>
</dbReference>
<name>A0A6A5S5X7_9PLEO</name>
<keyword evidence="3" id="KW-0648">Protein biosynthesis</keyword>
<dbReference type="GO" id="GO:0001042">
    <property type="term" value="F:RNA polymerase I core binding"/>
    <property type="evidence" value="ECO:0007669"/>
    <property type="project" value="TreeGrafter"/>
</dbReference>
<protein>
    <submittedName>
        <fullName evidence="3">RNA polymerase I-specific transcription initiation factor RRN3</fullName>
    </submittedName>
</protein>
<keyword evidence="4" id="KW-1185">Reference proteome</keyword>
<sequence>MVSLASTEKTLGIVAPSAGGSLKRKQADSSSDVENITASQLKRRRVTFDPDVDVRILSEHAEKSLELVGEEVRRAIEKHAAGEKAAYDALKALFKEAPTSGSAPRSGLLQKYVIALTNSTPLLDHGCKGLVHAVIDCSWIARNEDFLRSYRNFVRSLLSVQSGYMTTVLQMIVDMFLHAPSVTARQVDDPPIQRVRLQARIHESLRSILRQNPMASSFLAPIISSTFPFSDDNAKTHVEYIQNILKVTEYAPEIKGEILSLVTEKLVKIDVQMQMDMEDLDDDVEERLMGGAFNDLDDDDNMSDAGSVSSEESLEPEDRRLKEVKDLMLKLDNVMDLQFAYYDSIFEKGDQHEINHTFTTLLRQFTELIVPTYRSRHTQFVLFHFSQTSNTFTQQFVSCCSKLAFDQGRPQLLRASACTYLASFIARGAHISRTVVRYVVDLLCEQLESLRQSHEPKCIGPDLRRYGTYYAISQALLYIFCFRWRDLIVTPDGTPPTDEDIIYHEGDFQWHRSIQEVLRRNIYCKLNPLRICAPTIVAQFARMAHHLCFMYIYPLIETNKRVRLARGLISGYLAGIGGRETALTAKRGEETFLMDAYFPFDPYVLPRSKRWVDPDYVQWKPVPGMPVEKDDDEDEEDDEDSSSDQEDDNDDALPEEVDDGSTEASL</sequence>
<keyword evidence="3" id="KW-0396">Initiation factor</keyword>
<dbReference type="OrthoDB" id="26970at2759"/>
<comment type="similarity">
    <text evidence="1">Belongs to the RRN3 family.</text>
</comment>
<dbReference type="EMBL" id="ML976306">
    <property type="protein sequence ID" value="KAF1935149.1"/>
    <property type="molecule type" value="Genomic_DNA"/>
</dbReference>
<feature type="region of interest" description="Disordered" evidence="2">
    <location>
        <begin position="621"/>
        <end position="666"/>
    </location>
</feature>
<proteinExistence type="inferred from homology"/>
<organism evidence="3 4">
    <name type="scientific">Clathrospora elynae</name>
    <dbReference type="NCBI Taxonomy" id="706981"/>
    <lineage>
        <taxon>Eukaryota</taxon>
        <taxon>Fungi</taxon>
        <taxon>Dikarya</taxon>
        <taxon>Ascomycota</taxon>
        <taxon>Pezizomycotina</taxon>
        <taxon>Dothideomycetes</taxon>
        <taxon>Pleosporomycetidae</taxon>
        <taxon>Pleosporales</taxon>
        <taxon>Diademaceae</taxon>
        <taxon>Clathrospora</taxon>
    </lineage>
</organism>
<dbReference type="GO" id="GO:0003743">
    <property type="term" value="F:translation initiation factor activity"/>
    <property type="evidence" value="ECO:0007669"/>
    <property type="project" value="UniProtKB-KW"/>
</dbReference>
<accession>A0A6A5S5X7</accession>
<dbReference type="AlphaFoldDB" id="A0A6A5S5X7"/>